<reference evidence="6" key="1">
    <citation type="submission" date="2022-12" db="EMBL/GenBank/DDBJ databases">
        <authorList>
            <person name="Wang J."/>
        </authorList>
    </citation>
    <scope>NUCLEOTIDE SEQUENCE</scope>
    <source>
        <strain evidence="6">HY-42-06</strain>
    </source>
</reference>
<comment type="function">
    <text evidence="4">Part of the ABC transporter complex PotABCD involved in spermidine/putrescine import. Responsible for energy coupling to the transport system.</text>
</comment>
<protein>
    <recommendedName>
        <fullName evidence="4">Spermidine/putrescine import ATP-binding protein PotA</fullName>
        <ecNumber evidence="4">7.6.2.11</ecNumber>
    </recommendedName>
</protein>
<evidence type="ECO:0000256" key="4">
    <source>
        <dbReference type="RuleBase" id="RU364083"/>
    </source>
</evidence>
<keyword evidence="4" id="KW-1003">Cell membrane</keyword>
<dbReference type="Pfam" id="PF08402">
    <property type="entry name" value="TOBE_2"/>
    <property type="match status" value="1"/>
</dbReference>
<name>A0ABT4CQN5_9CLOT</name>
<dbReference type="InterPro" id="IPR005893">
    <property type="entry name" value="PotA-like"/>
</dbReference>
<dbReference type="PROSITE" id="PS00211">
    <property type="entry name" value="ABC_TRANSPORTER_1"/>
    <property type="match status" value="1"/>
</dbReference>
<comment type="catalytic activity">
    <reaction evidence="4">
        <text>ATP + H2O + polyamine-[polyamine-binding protein]Side 1 = ADP + phosphate + polyamineSide 2 + [polyamine-binding protein]Side 1.</text>
        <dbReference type="EC" id="7.6.2.11"/>
    </reaction>
</comment>
<dbReference type="PANTHER" id="PTHR43875:SF1">
    <property type="entry name" value="OSMOPROTECTIVE COMPOUNDS UPTAKE ATP-BINDING PROTEIN GGTA"/>
    <property type="match status" value="1"/>
</dbReference>
<dbReference type="PROSITE" id="PS50893">
    <property type="entry name" value="ABC_TRANSPORTER_2"/>
    <property type="match status" value="1"/>
</dbReference>
<comment type="similarity">
    <text evidence="4">Belongs to the ABC transporter superfamily. Spermidine/putrescine importer (TC 3.A.1.11.1) family.</text>
</comment>
<dbReference type="InterPro" id="IPR017871">
    <property type="entry name" value="ABC_transporter-like_CS"/>
</dbReference>
<dbReference type="SMART" id="SM00382">
    <property type="entry name" value="AAA"/>
    <property type="match status" value="1"/>
</dbReference>
<keyword evidence="1 4" id="KW-0813">Transport</keyword>
<dbReference type="InterPro" id="IPR008995">
    <property type="entry name" value="Mo/tungstate-bd_C_term_dom"/>
</dbReference>
<dbReference type="Pfam" id="PF00005">
    <property type="entry name" value="ABC_tran"/>
    <property type="match status" value="1"/>
</dbReference>
<dbReference type="SUPFAM" id="SSF50331">
    <property type="entry name" value="MOP-like"/>
    <property type="match status" value="1"/>
</dbReference>
<dbReference type="SUPFAM" id="SSF52540">
    <property type="entry name" value="P-loop containing nucleoside triphosphate hydrolases"/>
    <property type="match status" value="1"/>
</dbReference>
<keyword evidence="4" id="KW-0472">Membrane</keyword>
<dbReference type="InterPro" id="IPR047641">
    <property type="entry name" value="ABC_transpr_MalK/UgpC-like"/>
</dbReference>
<comment type="caution">
    <text evidence="6">The sequence shown here is derived from an EMBL/GenBank/DDBJ whole genome shotgun (WGS) entry which is preliminary data.</text>
</comment>
<dbReference type="Gene3D" id="3.40.50.300">
    <property type="entry name" value="P-loop containing nucleotide triphosphate hydrolases"/>
    <property type="match status" value="1"/>
</dbReference>
<dbReference type="PANTHER" id="PTHR43875">
    <property type="entry name" value="MALTODEXTRIN IMPORT ATP-BINDING PROTEIN MSMX"/>
    <property type="match status" value="1"/>
</dbReference>
<evidence type="ECO:0000256" key="3">
    <source>
        <dbReference type="ARBA" id="ARBA00022840"/>
    </source>
</evidence>
<keyword evidence="3 4" id="KW-0067">ATP-binding</keyword>
<comment type="subunit">
    <text evidence="4">The complex is composed of two ATP-binding proteins (PotA), two transmembrane proteins (PotB and PotC) and a solute-binding protein (PotD).</text>
</comment>
<evidence type="ECO:0000256" key="1">
    <source>
        <dbReference type="ARBA" id="ARBA00022448"/>
    </source>
</evidence>
<evidence type="ECO:0000256" key="2">
    <source>
        <dbReference type="ARBA" id="ARBA00022741"/>
    </source>
</evidence>
<proteinExistence type="inferred from homology"/>
<dbReference type="InterPro" id="IPR003593">
    <property type="entry name" value="AAA+_ATPase"/>
</dbReference>
<dbReference type="InterPro" id="IPR027417">
    <property type="entry name" value="P-loop_NTPase"/>
</dbReference>
<dbReference type="Gene3D" id="2.40.50.140">
    <property type="entry name" value="Nucleic acid-binding proteins"/>
    <property type="match status" value="1"/>
</dbReference>
<organism evidence="6 7">
    <name type="scientific">Clostridium ganghwense</name>
    <dbReference type="NCBI Taxonomy" id="312089"/>
    <lineage>
        <taxon>Bacteria</taxon>
        <taxon>Bacillati</taxon>
        <taxon>Bacillota</taxon>
        <taxon>Clostridia</taxon>
        <taxon>Eubacteriales</taxon>
        <taxon>Clostridiaceae</taxon>
        <taxon>Clostridium</taxon>
    </lineage>
</organism>
<dbReference type="EC" id="7.6.2.11" evidence="4"/>
<keyword evidence="7" id="KW-1185">Reference proteome</keyword>
<dbReference type="Proteomes" id="UP001079657">
    <property type="component" value="Unassembled WGS sequence"/>
</dbReference>
<dbReference type="EMBL" id="JAPQES010000004">
    <property type="protein sequence ID" value="MCY6371362.1"/>
    <property type="molecule type" value="Genomic_DNA"/>
</dbReference>
<accession>A0ABT4CQN5</accession>
<evidence type="ECO:0000313" key="7">
    <source>
        <dbReference type="Proteomes" id="UP001079657"/>
    </source>
</evidence>
<dbReference type="RefSeq" id="WP_268050228.1">
    <property type="nucleotide sequence ID" value="NZ_JAPQES010000004.1"/>
</dbReference>
<feature type="domain" description="ABC transporter" evidence="5">
    <location>
        <begin position="5"/>
        <end position="235"/>
    </location>
</feature>
<gene>
    <name evidence="4" type="primary">potA</name>
    <name evidence="6" type="ORF">OXH55_12000</name>
</gene>
<keyword evidence="4" id="KW-1278">Translocase</keyword>
<dbReference type="NCBIfam" id="TIGR01187">
    <property type="entry name" value="potA"/>
    <property type="match status" value="1"/>
</dbReference>
<dbReference type="InterPro" id="IPR013611">
    <property type="entry name" value="Transp-assoc_OB_typ2"/>
</dbReference>
<evidence type="ECO:0000313" key="6">
    <source>
        <dbReference type="EMBL" id="MCY6371362.1"/>
    </source>
</evidence>
<dbReference type="InterPro" id="IPR003439">
    <property type="entry name" value="ABC_transporter-like_ATP-bd"/>
</dbReference>
<dbReference type="Gene3D" id="2.40.50.100">
    <property type="match status" value="1"/>
</dbReference>
<dbReference type="GO" id="GO:0005524">
    <property type="term" value="F:ATP binding"/>
    <property type="evidence" value="ECO:0007669"/>
    <property type="project" value="UniProtKB-KW"/>
</dbReference>
<keyword evidence="2 4" id="KW-0547">Nucleotide-binding</keyword>
<dbReference type="InterPro" id="IPR012340">
    <property type="entry name" value="NA-bd_OB-fold"/>
</dbReference>
<sequence length="359" mass="40442">MSSSVRICNVTKKFGDMKAVSKANIDIREGEFFTLLGPSGCGKTTILRMIAGFYKQNEGEIYFGEQLMNNIPPHKRNIGMVFQNYAIFPHMTVGDNVAYGLKARSIPKSEIEKRVFDALKIVELEQLKNRQPSNMSGGQQQRVALARAIVIEPGILLMDEPLSNLDAKLRLKMRNDIKQLQKRLGITTIYVTHDQQEALAVSDRIAVINKGIIQQIGTPQEIYMKPSNKFIANFIGTTNFIEGKIRKENNDFILSLPGKERKISLTKDYEGKIYYSIRPEGITITEDDGEDVIEGTIINSVFLGDCITYFAKLQNKQTIEIHKYYFNIGEIKSTGDKVNLKVSLDKTIIFDDSGKEVLG</sequence>
<evidence type="ECO:0000259" key="5">
    <source>
        <dbReference type="PROSITE" id="PS50893"/>
    </source>
</evidence>